<organism evidence="4 5">
    <name type="scientific">Corynebacterium pollutisoli</name>
    <dbReference type="NCBI Taxonomy" id="1610489"/>
    <lineage>
        <taxon>Bacteria</taxon>
        <taxon>Bacillati</taxon>
        <taxon>Actinomycetota</taxon>
        <taxon>Actinomycetes</taxon>
        <taxon>Mycobacteriales</taxon>
        <taxon>Corynebacteriaceae</taxon>
        <taxon>Corynebacterium</taxon>
    </lineage>
</organism>
<feature type="compositionally biased region" description="Basic and acidic residues" evidence="3">
    <location>
        <begin position="263"/>
        <end position="280"/>
    </location>
</feature>
<dbReference type="OrthoDB" id="3542619at2"/>
<comment type="similarity">
    <text evidence="1">Belongs to the PspA/Vipp/IM30 family.</text>
</comment>
<keyword evidence="2" id="KW-0175">Coiled coil</keyword>
<reference evidence="5" key="1">
    <citation type="submission" date="2017-04" db="EMBL/GenBank/DDBJ databases">
        <authorList>
            <person name="Varghese N."/>
            <person name="Submissions S."/>
        </authorList>
    </citation>
    <scope>NUCLEOTIDE SEQUENCE [LARGE SCALE GENOMIC DNA]</scope>
    <source>
        <strain evidence="5">VDS</strain>
    </source>
</reference>
<dbReference type="AlphaFoldDB" id="A0A1X7IV02"/>
<dbReference type="Proteomes" id="UP000193309">
    <property type="component" value="Unassembled WGS sequence"/>
</dbReference>
<dbReference type="RefSeq" id="WP_085549135.1">
    <property type="nucleotide sequence ID" value="NZ_FXAR01000002.1"/>
</dbReference>
<sequence length="330" mass="36074">MPNPLSKGWKYLMASFDSKIDENADPKVQIQQATQAAKRQHQQITEQAAAVIGNQKQLEMKLDRLLKSQQDHQEQARTALQAADKAAAEGDTAKAQEYNNTAEIFASQLVAVEQQLEETRQLHAQATQNAEQATRQQLESEARLKEQLAQIDQLRAQADQAAMQETATRAMDSMQELRPDGNVPTLDSVREKIERRYADALGAQELTQHSVNDRMAEIASAGTDMKASARLAEIRASMAGGAAGELTEGTGETAEPELVDAEPVEKDETRSEEDRRREYEAADEGMGAAPGVKDAKFRREEAAKQTSDARAEADAAGEGMIPDEPGGDDK</sequence>
<protein>
    <submittedName>
        <fullName evidence="4">Phage shock protein A (PspA) family protein</fullName>
    </submittedName>
</protein>
<evidence type="ECO:0000313" key="5">
    <source>
        <dbReference type="Proteomes" id="UP000193309"/>
    </source>
</evidence>
<evidence type="ECO:0000256" key="1">
    <source>
        <dbReference type="ARBA" id="ARBA00043985"/>
    </source>
</evidence>
<evidence type="ECO:0000256" key="3">
    <source>
        <dbReference type="SAM" id="MobiDB-lite"/>
    </source>
</evidence>
<gene>
    <name evidence="4" type="ORF">SAMN06295981_1009</name>
</gene>
<feature type="region of interest" description="Disordered" evidence="3">
    <location>
        <begin position="241"/>
        <end position="330"/>
    </location>
</feature>
<proteinExistence type="inferred from homology"/>
<name>A0A1X7IV02_9CORY</name>
<evidence type="ECO:0000313" key="4">
    <source>
        <dbReference type="EMBL" id="SMG18888.1"/>
    </source>
</evidence>
<feature type="compositionally biased region" description="Basic and acidic residues" evidence="3">
    <location>
        <begin position="293"/>
        <end position="313"/>
    </location>
</feature>
<dbReference type="STRING" id="1610489.SAMN06295981_1009"/>
<dbReference type="Pfam" id="PF04012">
    <property type="entry name" value="PspA_IM30"/>
    <property type="match status" value="1"/>
</dbReference>
<feature type="coiled-coil region" evidence="2">
    <location>
        <begin position="109"/>
        <end position="164"/>
    </location>
</feature>
<dbReference type="EMBL" id="FXAR01000002">
    <property type="protein sequence ID" value="SMG18888.1"/>
    <property type="molecule type" value="Genomic_DNA"/>
</dbReference>
<accession>A0A1X7IV02</accession>
<evidence type="ECO:0000256" key="2">
    <source>
        <dbReference type="SAM" id="Coils"/>
    </source>
</evidence>
<keyword evidence="5" id="KW-1185">Reference proteome</keyword>
<feature type="compositionally biased region" description="Low complexity" evidence="3">
    <location>
        <begin position="244"/>
        <end position="253"/>
    </location>
</feature>
<dbReference type="InterPro" id="IPR007157">
    <property type="entry name" value="PspA_VIPP1"/>
</dbReference>